<dbReference type="InterPro" id="IPR023459">
    <property type="entry name" value="Tscrpt_elong_fac_GreA/B_fam"/>
</dbReference>
<dbReference type="SUPFAM" id="SSF54534">
    <property type="entry name" value="FKBP-like"/>
    <property type="match status" value="1"/>
</dbReference>
<evidence type="ECO:0000259" key="11">
    <source>
        <dbReference type="Pfam" id="PF03449"/>
    </source>
</evidence>
<dbReference type="GO" id="GO:0070063">
    <property type="term" value="F:RNA polymerase binding"/>
    <property type="evidence" value="ECO:0007669"/>
    <property type="project" value="InterPro"/>
</dbReference>
<evidence type="ECO:0000256" key="4">
    <source>
        <dbReference type="ARBA" id="ARBA00023125"/>
    </source>
</evidence>
<evidence type="ECO:0000256" key="3">
    <source>
        <dbReference type="ARBA" id="ARBA00023015"/>
    </source>
</evidence>
<evidence type="ECO:0000256" key="9">
    <source>
        <dbReference type="RuleBase" id="RU000556"/>
    </source>
</evidence>
<dbReference type="GO" id="GO:0006354">
    <property type="term" value="P:DNA-templated transcription elongation"/>
    <property type="evidence" value="ECO:0007669"/>
    <property type="project" value="TreeGrafter"/>
</dbReference>
<feature type="domain" description="Transcription elongation factor GreA/GreB C-terminal" evidence="10">
    <location>
        <begin position="79"/>
        <end position="151"/>
    </location>
</feature>
<evidence type="ECO:0000313" key="13">
    <source>
        <dbReference type="Proteomes" id="UP000176996"/>
    </source>
</evidence>
<evidence type="ECO:0000259" key="10">
    <source>
        <dbReference type="Pfam" id="PF01272"/>
    </source>
</evidence>
<feature type="domain" description="Transcription elongation factor GreA/GreB N-terminal" evidence="11">
    <location>
        <begin position="4"/>
        <end position="73"/>
    </location>
</feature>
<dbReference type="Gene3D" id="1.10.287.180">
    <property type="entry name" value="Transcription elongation factor, GreA/GreB, N-terminal domain"/>
    <property type="match status" value="1"/>
</dbReference>
<dbReference type="Pfam" id="PF03449">
    <property type="entry name" value="GreA_GreB_N"/>
    <property type="match status" value="1"/>
</dbReference>
<dbReference type="SUPFAM" id="SSF46557">
    <property type="entry name" value="GreA transcript cleavage protein, N-terminal domain"/>
    <property type="match status" value="1"/>
</dbReference>
<dbReference type="FunFam" id="1.10.287.180:FF:000001">
    <property type="entry name" value="Transcription elongation factor GreA"/>
    <property type="match status" value="1"/>
</dbReference>
<evidence type="ECO:0000256" key="5">
    <source>
        <dbReference type="ARBA" id="ARBA00023163"/>
    </source>
</evidence>
<dbReference type="InterPro" id="IPR036805">
    <property type="entry name" value="Tscrpt_elong_fac_GreA/B_N_sf"/>
</dbReference>
<dbReference type="PANTHER" id="PTHR30437">
    <property type="entry name" value="TRANSCRIPTION ELONGATION FACTOR GREA"/>
    <property type="match status" value="1"/>
</dbReference>
<reference evidence="12 13" key="1">
    <citation type="journal article" date="2016" name="Nat. Commun.">
        <title>Thousands of microbial genomes shed light on interconnected biogeochemical processes in an aquifer system.</title>
        <authorList>
            <person name="Anantharaman K."/>
            <person name="Brown C.T."/>
            <person name="Hug L.A."/>
            <person name="Sharon I."/>
            <person name="Castelle C.J."/>
            <person name="Probst A.J."/>
            <person name="Thomas B.C."/>
            <person name="Singh A."/>
            <person name="Wilkins M.J."/>
            <person name="Karaoz U."/>
            <person name="Brodie E.L."/>
            <person name="Williams K.H."/>
            <person name="Hubbard S.S."/>
            <person name="Banfield J.F."/>
        </authorList>
    </citation>
    <scope>NUCLEOTIDE SEQUENCE [LARGE SCALE GENOMIC DNA]</scope>
</reference>
<evidence type="ECO:0000256" key="8">
    <source>
        <dbReference type="HAMAP-Rule" id="MF_00105"/>
    </source>
</evidence>
<dbReference type="AlphaFoldDB" id="A0A1F6BW35"/>
<dbReference type="NCBIfam" id="TIGR01462">
    <property type="entry name" value="greA"/>
    <property type="match status" value="1"/>
</dbReference>
<evidence type="ECO:0000256" key="6">
    <source>
        <dbReference type="ARBA" id="ARBA00024916"/>
    </source>
</evidence>
<gene>
    <name evidence="8" type="primary">greA</name>
    <name evidence="12" type="ORF">A3A21_01280</name>
</gene>
<comment type="function">
    <text evidence="6 8 9">Necessary for efficient RNA polymerase transcription elongation past template-encoded arresting sites. The arresting sites in DNA have the property of trapping a certain fraction of elongating RNA polymerases that pass through, resulting in locked ternary complexes. Cleavage of the nascent transcript by cleavage factors such as GreA or GreB allows the resumption of elongation from the new 3'terminus. GreA releases sequences of 2 to 3 nucleotides.</text>
</comment>
<dbReference type="Pfam" id="PF01272">
    <property type="entry name" value="GreA_GreB"/>
    <property type="match status" value="1"/>
</dbReference>
<dbReference type="InterPro" id="IPR036953">
    <property type="entry name" value="GreA/GreB_C_sf"/>
</dbReference>
<dbReference type="Proteomes" id="UP000176996">
    <property type="component" value="Unassembled WGS sequence"/>
</dbReference>
<protein>
    <recommendedName>
        <fullName evidence="2 8">Transcription elongation factor GreA</fullName>
    </recommendedName>
    <alternativeName>
        <fullName evidence="7 8">Transcript cleavage factor GreA</fullName>
    </alternativeName>
</protein>
<keyword evidence="4 8" id="KW-0238">DNA-binding</keyword>
<keyword evidence="3 8" id="KW-0805">Transcription regulation</keyword>
<evidence type="ECO:0000256" key="7">
    <source>
        <dbReference type="ARBA" id="ARBA00030776"/>
    </source>
</evidence>
<dbReference type="NCBIfam" id="NF001263">
    <property type="entry name" value="PRK00226.1-4"/>
    <property type="match status" value="1"/>
</dbReference>
<evidence type="ECO:0000313" key="12">
    <source>
        <dbReference type="EMBL" id="OGG40982.1"/>
    </source>
</evidence>
<comment type="caution">
    <text evidence="12">The sequence shown here is derived from an EMBL/GenBank/DDBJ whole genome shotgun (WGS) entry which is preliminary data.</text>
</comment>
<dbReference type="PANTHER" id="PTHR30437:SF4">
    <property type="entry name" value="TRANSCRIPTION ELONGATION FACTOR GREA"/>
    <property type="match status" value="1"/>
</dbReference>
<dbReference type="InterPro" id="IPR001437">
    <property type="entry name" value="Tscrpt_elong_fac_GreA/B_C"/>
</dbReference>
<name>A0A1F6BW35_9BACT</name>
<keyword evidence="5 8" id="KW-0804">Transcription</keyword>
<dbReference type="GO" id="GO:0032784">
    <property type="term" value="P:regulation of DNA-templated transcription elongation"/>
    <property type="evidence" value="ECO:0007669"/>
    <property type="project" value="UniProtKB-UniRule"/>
</dbReference>
<dbReference type="PIRSF" id="PIRSF006092">
    <property type="entry name" value="GreA_GreB"/>
    <property type="match status" value="1"/>
</dbReference>
<dbReference type="PROSITE" id="PS00829">
    <property type="entry name" value="GREAB_1"/>
    <property type="match status" value="1"/>
</dbReference>
<dbReference type="Gene3D" id="3.10.50.30">
    <property type="entry name" value="Transcription elongation factor, GreA/GreB, C-terminal domain"/>
    <property type="match status" value="1"/>
</dbReference>
<dbReference type="InterPro" id="IPR022691">
    <property type="entry name" value="Tscrpt_elong_fac_GreA/B_N"/>
</dbReference>
<dbReference type="HAMAP" id="MF_00105">
    <property type="entry name" value="GreA_GreB"/>
    <property type="match status" value="1"/>
</dbReference>
<organism evidence="12 13">
    <name type="scientific">Candidatus Jorgensenbacteria bacterium RIFCSPLOWO2_01_FULL_45_25b</name>
    <dbReference type="NCBI Taxonomy" id="1798471"/>
    <lineage>
        <taxon>Bacteria</taxon>
        <taxon>Candidatus Joergenseniibacteriota</taxon>
    </lineage>
</organism>
<evidence type="ECO:0000256" key="1">
    <source>
        <dbReference type="ARBA" id="ARBA00008213"/>
    </source>
</evidence>
<proteinExistence type="inferred from homology"/>
<accession>A0A1F6BW35</accession>
<dbReference type="InterPro" id="IPR028624">
    <property type="entry name" value="Tscrpt_elong_fac_GreA/B"/>
</dbReference>
<dbReference type="InterPro" id="IPR018151">
    <property type="entry name" value="TF_GreA/GreB_CS"/>
</dbReference>
<comment type="similarity">
    <text evidence="1 8 9">Belongs to the GreA/GreB family.</text>
</comment>
<dbReference type="EMBL" id="MFKK01000015">
    <property type="protein sequence ID" value="OGG40982.1"/>
    <property type="molecule type" value="Genomic_DNA"/>
</dbReference>
<dbReference type="GO" id="GO:0003677">
    <property type="term" value="F:DNA binding"/>
    <property type="evidence" value="ECO:0007669"/>
    <property type="project" value="UniProtKB-UniRule"/>
</dbReference>
<sequence>MAQYLTKERYDELTRELQRLKDEGRHDVALRLKHAKSLGDLSENSEYQETRDAQASLERRIRELDDLLKHCQIIASKVSSDRITVGSHVQLKKNNETVRYTIVGSNEAQPSLGLISNESPVGRTLLGRRAGEAIEVTTFKGVIRYEIMRIE</sequence>
<dbReference type="STRING" id="1798471.A3A21_01280"/>
<dbReference type="InterPro" id="IPR006359">
    <property type="entry name" value="Tscrpt_elong_fac_GreA"/>
</dbReference>
<evidence type="ECO:0000256" key="2">
    <source>
        <dbReference type="ARBA" id="ARBA00013729"/>
    </source>
</evidence>